<dbReference type="AlphaFoldDB" id="A0A1F6C224"/>
<accession>A0A1F6C224</accession>
<feature type="domain" description="Methyltransferase type 11" evidence="1">
    <location>
        <begin position="44"/>
        <end position="138"/>
    </location>
</feature>
<name>A0A1F6C224_9BACT</name>
<dbReference type="InterPro" id="IPR029063">
    <property type="entry name" value="SAM-dependent_MTases_sf"/>
</dbReference>
<reference evidence="2 3" key="1">
    <citation type="journal article" date="2016" name="Nat. Commun.">
        <title>Thousands of microbial genomes shed light on interconnected biogeochemical processes in an aquifer system.</title>
        <authorList>
            <person name="Anantharaman K."/>
            <person name="Brown C.T."/>
            <person name="Hug L.A."/>
            <person name="Sharon I."/>
            <person name="Castelle C.J."/>
            <person name="Probst A.J."/>
            <person name="Thomas B.C."/>
            <person name="Singh A."/>
            <person name="Wilkins M.J."/>
            <person name="Karaoz U."/>
            <person name="Brodie E.L."/>
            <person name="Williams K.H."/>
            <person name="Hubbard S.S."/>
            <person name="Banfield J.F."/>
        </authorList>
    </citation>
    <scope>NUCLEOTIDE SEQUENCE [LARGE SCALE GENOMIC DNA]</scope>
</reference>
<dbReference type="GO" id="GO:0008757">
    <property type="term" value="F:S-adenosylmethionine-dependent methyltransferase activity"/>
    <property type="evidence" value="ECO:0007669"/>
    <property type="project" value="InterPro"/>
</dbReference>
<evidence type="ECO:0000259" key="1">
    <source>
        <dbReference type="Pfam" id="PF08241"/>
    </source>
</evidence>
<dbReference type="CDD" id="cd02440">
    <property type="entry name" value="AdoMet_MTases"/>
    <property type="match status" value="1"/>
</dbReference>
<comment type="caution">
    <text evidence="2">The sequence shown here is derived from an EMBL/GenBank/DDBJ whole genome shotgun (WGS) entry which is preliminary data.</text>
</comment>
<dbReference type="PANTHER" id="PTHR43591:SF24">
    <property type="entry name" value="2-METHOXY-6-POLYPRENYL-1,4-BENZOQUINOL METHYLASE, MITOCHONDRIAL"/>
    <property type="match status" value="1"/>
</dbReference>
<dbReference type="InterPro" id="IPR013216">
    <property type="entry name" value="Methyltransf_11"/>
</dbReference>
<dbReference type="PANTHER" id="PTHR43591">
    <property type="entry name" value="METHYLTRANSFERASE"/>
    <property type="match status" value="1"/>
</dbReference>
<dbReference type="Pfam" id="PF08241">
    <property type="entry name" value="Methyltransf_11"/>
    <property type="match status" value="1"/>
</dbReference>
<dbReference type="Gene3D" id="3.40.50.150">
    <property type="entry name" value="Vaccinia Virus protein VP39"/>
    <property type="match status" value="1"/>
</dbReference>
<dbReference type="Proteomes" id="UP000178249">
    <property type="component" value="Unassembled WGS sequence"/>
</dbReference>
<protein>
    <recommendedName>
        <fullName evidence="1">Methyltransferase type 11 domain-containing protein</fullName>
    </recommendedName>
</protein>
<dbReference type="SUPFAM" id="SSF53335">
    <property type="entry name" value="S-adenosyl-L-methionine-dependent methyltransferases"/>
    <property type="match status" value="1"/>
</dbReference>
<proteinExistence type="predicted"/>
<evidence type="ECO:0000313" key="3">
    <source>
        <dbReference type="Proteomes" id="UP000178249"/>
    </source>
</evidence>
<evidence type="ECO:0000313" key="2">
    <source>
        <dbReference type="EMBL" id="OGG43082.1"/>
    </source>
</evidence>
<organism evidence="2 3">
    <name type="scientific">Candidatus Kaiserbacteria bacterium RIFCSPHIGHO2_01_FULL_48_10</name>
    <dbReference type="NCBI Taxonomy" id="1798476"/>
    <lineage>
        <taxon>Bacteria</taxon>
        <taxon>Candidatus Kaiseribacteriota</taxon>
    </lineage>
</organism>
<sequence>MDRQAITKEEIAKGYDAIAEIVGVGDQFYDDCIRIHNRYDGSILDVGCGRGLLLQKVRARSQEGTKFFGLDISPKLVAIAQKNNPHATIVVGDAEALPFPDNSFTIVFMTEALEHMLDFGKALSEVSRVLRPGGIFIVTVPNRDWASYDFYDKIRNHEFQPIDDHYFRFNEITELLTEQSLKVLRYRGMDNLYYYGWKHRVEEVIAFFLPFLHKKMKRLVFKCRNEK</sequence>
<gene>
    <name evidence="2" type="ORF">A2841_01545</name>
</gene>
<dbReference type="EMBL" id="MFKP01000054">
    <property type="protein sequence ID" value="OGG43082.1"/>
    <property type="molecule type" value="Genomic_DNA"/>
</dbReference>